<feature type="compositionally biased region" description="Basic and acidic residues" evidence="1">
    <location>
        <begin position="66"/>
        <end position="80"/>
    </location>
</feature>
<protein>
    <submittedName>
        <fullName evidence="2">Uncharacterized protein</fullName>
    </submittedName>
</protein>
<evidence type="ECO:0000313" key="3">
    <source>
        <dbReference type="Proteomes" id="UP001283361"/>
    </source>
</evidence>
<gene>
    <name evidence="2" type="ORF">RRG08_059749</name>
</gene>
<accession>A0AAE1EEI0</accession>
<dbReference type="Proteomes" id="UP001283361">
    <property type="component" value="Unassembled WGS sequence"/>
</dbReference>
<evidence type="ECO:0000256" key="1">
    <source>
        <dbReference type="SAM" id="MobiDB-lite"/>
    </source>
</evidence>
<organism evidence="2 3">
    <name type="scientific">Elysia crispata</name>
    <name type="common">lettuce slug</name>
    <dbReference type="NCBI Taxonomy" id="231223"/>
    <lineage>
        <taxon>Eukaryota</taxon>
        <taxon>Metazoa</taxon>
        <taxon>Spiralia</taxon>
        <taxon>Lophotrochozoa</taxon>
        <taxon>Mollusca</taxon>
        <taxon>Gastropoda</taxon>
        <taxon>Heterobranchia</taxon>
        <taxon>Euthyneura</taxon>
        <taxon>Panpulmonata</taxon>
        <taxon>Sacoglossa</taxon>
        <taxon>Placobranchoidea</taxon>
        <taxon>Plakobranchidae</taxon>
        <taxon>Elysia</taxon>
    </lineage>
</organism>
<sequence length="167" mass="18447">MNEGRHGRALGAVVIHQSKAQIRAFLWLSSTAARPPQTTTVATTTITTIKTATPLLSAIPTGTTASRKDEKRGKQKTEELHKTIEEEQKVKASDVVKAPCQGFGGTPSDSALYRSYLRSAINANEAKVQYYTEVSRLYADALEAQKRYHSSLQEKLDLELAMIRARK</sequence>
<comment type="caution">
    <text evidence="2">The sequence shown here is derived from an EMBL/GenBank/DDBJ whole genome shotgun (WGS) entry which is preliminary data.</text>
</comment>
<name>A0AAE1EEI0_9GAST</name>
<keyword evidence="3" id="KW-1185">Reference proteome</keyword>
<proteinExistence type="predicted"/>
<dbReference type="AlphaFoldDB" id="A0AAE1EEI0"/>
<dbReference type="EMBL" id="JAWDGP010000077">
    <property type="protein sequence ID" value="KAK3803882.1"/>
    <property type="molecule type" value="Genomic_DNA"/>
</dbReference>
<reference evidence="2" key="1">
    <citation type="journal article" date="2023" name="G3 (Bethesda)">
        <title>A reference genome for the long-term kleptoplast-retaining sea slug Elysia crispata morphotype clarki.</title>
        <authorList>
            <person name="Eastman K.E."/>
            <person name="Pendleton A.L."/>
            <person name="Shaikh M.A."/>
            <person name="Suttiyut T."/>
            <person name="Ogas R."/>
            <person name="Tomko P."/>
            <person name="Gavelis G."/>
            <person name="Widhalm J.R."/>
            <person name="Wisecaver J.H."/>
        </authorList>
    </citation>
    <scope>NUCLEOTIDE SEQUENCE</scope>
    <source>
        <strain evidence="2">ECLA1</strain>
    </source>
</reference>
<feature type="region of interest" description="Disordered" evidence="1">
    <location>
        <begin position="58"/>
        <end position="80"/>
    </location>
</feature>
<evidence type="ECO:0000313" key="2">
    <source>
        <dbReference type="EMBL" id="KAK3803882.1"/>
    </source>
</evidence>